<evidence type="ECO:0000256" key="2">
    <source>
        <dbReference type="ARBA" id="ARBA00058783"/>
    </source>
</evidence>
<dbReference type="Gene3D" id="3.40.50.1580">
    <property type="entry name" value="Nucleoside phosphorylase domain"/>
    <property type="match status" value="1"/>
</dbReference>
<keyword evidence="8" id="KW-1185">Reference proteome</keyword>
<dbReference type="GO" id="GO:0055085">
    <property type="term" value="P:transmembrane transport"/>
    <property type="evidence" value="ECO:0007669"/>
    <property type="project" value="InterPro"/>
</dbReference>
<dbReference type="AlphaFoldDB" id="A3LSD8"/>
<dbReference type="OMA" id="WAHYLVE"/>
<dbReference type="FunFam" id="3.40.50.1580:FF:000023">
    <property type="entry name" value="Purine nucleoside permease"/>
    <property type="match status" value="1"/>
</dbReference>
<dbReference type="InterPro" id="IPR035994">
    <property type="entry name" value="Nucleoside_phosphorylase_sf"/>
</dbReference>
<feature type="chain" id="PRO_5002655407" description="Purine nucleoside permease" evidence="6">
    <location>
        <begin position="19"/>
        <end position="406"/>
    </location>
</feature>
<keyword evidence="1 6" id="KW-0732">Signal</keyword>
<evidence type="ECO:0000313" key="8">
    <source>
        <dbReference type="Proteomes" id="UP000002258"/>
    </source>
</evidence>
<dbReference type="EMBL" id="CP000497">
    <property type="protein sequence ID" value="ABN65883.1"/>
    <property type="molecule type" value="Genomic_DNA"/>
</dbReference>
<accession>A3LSD8</accession>
<evidence type="ECO:0000256" key="1">
    <source>
        <dbReference type="ARBA" id="ARBA00022729"/>
    </source>
</evidence>
<reference evidence="7 8" key="1">
    <citation type="journal article" date="2007" name="Nat. Biotechnol.">
        <title>Genome sequence of the lignocellulose-bioconverting and xylose-fermenting yeast Pichia stipitis.</title>
        <authorList>
            <person name="Jeffries T.W."/>
            <person name="Grigoriev I.V."/>
            <person name="Grimwood J."/>
            <person name="Laplaza J.M."/>
            <person name="Aerts A."/>
            <person name="Salamov A."/>
            <person name="Schmutz J."/>
            <person name="Lindquist E."/>
            <person name="Dehal P."/>
            <person name="Shapiro H."/>
            <person name="Jin Y.S."/>
            <person name="Passoth V."/>
            <person name="Richardson P.M."/>
        </authorList>
    </citation>
    <scope>NUCLEOTIDE SEQUENCE [LARGE SCALE GENOMIC DNA]</scope>
    <source>
        <strain evidence="8">ATCC 58785 / CBS 6054 / NBRC 10063 / NRRL Y-11545</strain>
    </source>
</reference>
<evidence type="ECO:0000256" key="3">
    <source>
        <dbReference type="ARBA" id="ARBA00060956"/>
    </source>
</evidence>
<dbReference type="PANTHER" id="PTHR38643">
    <property type="entry name" value="PURINE NUCLEOSIDE PERMEASE C285.05-RELATED"/>
    <property type="match status" value="1"/>
</dbReference>
<comment type="similarity">
    <text evidence="3 5">Belongs to the NUP family.</text>
</comment>
<sequence length="406" mass="44598">MKFSAILAVASVLSAAVAHPLQHKRAINDTALEEAIPASTGKKTGDNIQTSYGKPFAVYQPKAFVISMFELERDPWLKALDFIHNITVPGLSPLYPTIHCTTNYTICQITTGEGEINAAASVTALTLNPLFDLTKTYFLIAGIAGGEPQYTTLGGVTFAKYAVQVGLEYQLDFLDYNNTNPDWISGYIPYGTDNQDTYPGNVYGTEVFEVNEKLRDRAVELALKVDLNNGTEANAKFRALYNETAARGLPSVYKCDVLTSDNYFTGNRLGDYFANLTKLMSNGSATYCSTAQEDNASLEAFTRLDKYGLVDFDRVVVMRTISDFSRPPPSLSNDTYKFFFDSNQGGIDASLENLVLAGTPLIHDIITNWDKVYEKGQKYSSKNYVGDIYGTLGGTPDFGKSSFEIA</sequence>
<dbReference type="RefSeq" id="XP_001383912.1">
    <property type="nucleotide sequence ID" value="XM_001383875.1"/>
</dbReference>
<dbReference type="OrthoDB" id="2331083at2759"/>
<organism evidence="7 8">
    <name type="scientific">Scheffersomyces stipitis (strain ATCC 58785 / CBS 6054 / NBRC 10063 / NRRL Y-11545)</name>
    <name type="common">Yeast</name>
    <name type="synonym">Pichia stipitis</name>
    <dbReference type="NCBI Taxonomy" id="322104"/>
    <lineage>
        <taxon>Eukaryota</taxon>
        <taxon>Fungi</taxon>
        <taxon>Dikarya</taxon>
        <taxon>Ascomycota</taxon>
        <taxon>Saccharomycotina</taxon>
        <taxon>Pichiomycetes</taxon>
        <taxon>Debaryomycetaceae</taxon>
        <taxon>Scheffersomyces</taxon>
    </lineage>
</organism>
<evidence type="ECO:0000256" key="5">
    <source>
        <dbReference type="PIRNR" id="PIRNR013171"/>
    </source>
</evidence>
<dbReference type="GeneID" id="4838223"/>
<dbReference type="Pfam" id="PF06516">
    <property type="entry name" value="NUP"/>
    <property type="match status" value="1"/>
</dbReference>
<dbReference type="KEGG" id="pic:PICST_76929"/>
<name>A3LSD8_PICST</name>
<dbReference type="PIRSF" id="PIRSF013171">
    <property type="entry name" value="Pur_nuclsid_perm"/>
    <property type="match status" value="1"/>
</dbReference>
<dbReference type="STRING" id="322104.A3LSD8"/>
<dbReference type="GO" id="GO:0009116">
    <property type="term" value="P:nucleoside metabolic process"/>
    <property type="evidence" value="ECO:0007669"/>
    <property type="project" value="InterPro"/>
</dbReference>
<dbReference type="InParanoid" id="A3LSD8"/>
<keyword evidence="5" id="KW-0813">Transport</keyword>
<feature type="signal peptide" evidence="6">
    <location>
        <begin position="1"/>
        <end position="18"/>
    </location>
</feature>
<dbReference type="HOGENOM" id="CLU_031475_0_1_1"/>
<evidence type="ECO:0000256" key="6">
    <source>
        <dbReference type="SAM" id="SignalP"/>
    </source>
</evidence>
<protein>
    <recommendedName>
        <fullName evidence="4">Purine nucleoside permease</fullName>
    </recommendedName>
</protein>
<proteinExistence type="inferred from homology"/>
<dbReference type="GO" id="GO:0003824">
    <property type="term" value="F:catalytic activity"/>
    <property type="evidence" value="ECO:0007669"/>
    <property type="project" value="InterPro"/>
</dbReference>
<dbReference type="GO" id="GO:0005783">
    <property type="term" value="C:endoplasmic reticulum"/>
    <property type="evidence" value="ECO:0007669"/>
    <property type="project" value="TreeGrafter"/>
</dbReference>
<comment type="function">
    <text evidence="2">Nucleoside permease that transports adenosine and guanosine. Does not show any transport activities towards cytidine, adenine, guanine, uridine, and uracil.</text>
</comment>
<dbReference type="eggNOG" id="ENOG502QQPU">
    <property type="taxonomic scope" value="Eukaryota"/>
</dbReference>
<evidence type="ECO:0000256" key="4">
    <source>
        <dbReference type="ARBA" id="ARBA00070441"/>
    </source>
</evidence>
<gene>
    <name evidence="7" type="primary">NUP3</name>
    <name evidence="7" type="ORF">PICST_76929</name>
</gene>
<dbReference type="PANTHER" id="PTHR38643:SF1">
    <property type="entry name" value="PURINE NUCLEOSIDE PERMEASE C285.05-RELATED"/>
    <property type="match status" value="1"/>
</dbReference>
<dbReference type="InterPro" id="IPR009486">
    <property type="entry name" value="Pur_nuclsid_perm"/>
</dbReference>
<evidence type="ECO:0000313" key="7">
    <source>
        <dbReference type="EMBL" id="ABN65883.1"/>
    </source>
</evidence>
<dbReference type="Proteomes" id="UP000002258">
    <property type="component" value="Chromosome 3"/>
</dbReference>